<dbReference type="STRING" id="260086.SAMN05216207_101472"/>
<evidence type="ECO:0000313" key="2">
    <source>
        <dbReference type="EMBL" id="SFN44267.1"/>
    </source>
</evidence>
<feature type="signal peptide" evidence="1">
    <location>
        <begin position="1"/>
        <end position="36"/>
    </location>
</feature>
<gene>
    <name evidence="2" type="ORF">SAMN05216207_101472</name>
</gene>
<dbReference type="Proteomes" id="UP000199614">
    <property type="component" value="Unassembled WGS sequence"/>
</dbReference>
<organism evidence="2 3">
    <name type="scientific">Pseudonocardia ammonioxydans</name>
    <dbReference type="NCBI Taxonomy" id="260086"/>
    <lineage>
        <taxon>Bacteria</taxon>
        <taxon>Bacillati</taxon>
        <taxon>Actinomycetota</taxon>
        <taxon>Actinomycetes</taxon>
        <taxon>Pseudonocardiales</taxon>
        <taxon>Pseudonocardiaceae</taxon>
        <taxon>Pseudonocardia</taxon>
    </lineage>
</organism>
<accession>A0A1I4Z266</accession>
<dbReference type="RefSeq" id="WP_093343365.1">
    <property type="nucleotide sequence ID" value="NZ_FOUY01000014.1"/>
</dbReference>
<proteinExistence type="predicted"/>
<dbReference type="EMBL" id="FOUY01000014">
    <property type="protein sequence ID" value="SFN44267.1"/>
    <property type="molecule type" value="Genomic_DNA"/>
</dbReference>
<sequence>MANAPRPARRHRALTLVGAVVAAPLATLAFSGSAQAAELTPVAEYLDETVAGTSAQVGAVVDALGFAAE</sequence>
<name>A0A1I4Z266_PSUAM</name>
<keyword evidence="3" id="KW-1185">Reference proteome</keyword>
<dbReference type="AlphaFoldDB" id="A0A1I4Z266"/>
<dbReference type="OrthoDB" id="3579544at2"/>
<reference evidence="2 3" key="1">
    <citation type="submission" date="2016-10" db="EMBL/GenBank/DDBJ databases">
        <authorList>
            <person name="de Groot N.N."/>
        </authorList>
    </citation>
    <scope>NUCLEOTIDE SEQUENCE [LARGE SCALE GENOMIC DNA]</scope>
    <source>
        <strain evidence="2 3">CGMCC 4.1877</strain>
    </source>
</reference>
<feature type="chain" id="PRO_5011595681" evidence="1">
    <location>
        <begin position="37"/>
        <end position="69"/>
    </location>
</feature>
<evidence type="ECO:0000256" key="1">
    <source>
        <dbReference type="SAM" id="SignalP"/>
    </source>
</evidence>
<keyword evidence="1" id="KW-0732">Signal</keyword>
<evidence type="ECO:0000313" key="3">
    <source>
        <dbReference type="Proteomes" id="UP000199614"/>
    </source>
</evidence>
<protein>
    <submittedName>
        <fullName evidence="2">Uncharacterized protein</fullName>
    </submittedName>
</protein>